<protein>
    <recommendedName>
        <fullName evidence="4">Thioredoxin domain-containing protein</fullName>
    </recommendedName>
</protein>
<gene>
    <name evidence="2" type="ORF">COX38_01810</name>
</gene>
<evidence type="ECO:0000313" key="3">
    <source>
        <dbReference type="Proteomes" id="UP000229054"/>
    </source>
</evidence>
<keyword evidence="1" id="KW-0472">Membrane</keyword>
<evidence type="ECO:0000256" key="1">
    <source>
        <dbReference type="SAM" id="Phobius"/>
    </source>
</evidence>
<name>A0A2G9YUQ5_9BACT</name>
<keyword evidence="1" id="KW-0812">Transmembrane</keyword>
<dbReference type="SUPFAM" id="SSF52833">
    <property type="entry name" value="Thioredoxin-like"/>
    <property type="match status" value="1"/>
</dbReference>
<dbReference type="AlphaFoldDB" id="A0A2G9YUQ5"/>
<dbReference type="InterPro" id="IPR036249">
    <property type="entry name" value="Thioredoxin-like_sf"/>
</dbReference>
<comment type="caution">
    <text evidence="2">The sequence shown here is derived from an EMBL/GenBank/DDBJ whole genome shotgun (WGS) entry which is preliminary data.</text>
</comment>
<keyword evidence="1" id="KW-1133">Transmembrane helix</keyword>
<dbReference type="Proteomes" id="UP000229054">
    <property type="component" value="Unassembled WGS sequence"/>
</dbReference>
<reference evidence="2 3" key="1">
    <citation type="submission" date="2017-09" db="EMBL/GenBank/DDBJ databases">
        <title>Depth-based differentiation of microbial function through sediment-hosted aquifers and enrichment of novel symbionts in the deep terrestrial subsurface.</title>
        <authorList>
            <person name="Probst A.J."/>
            <person name="Ladd B."/>
            <person name="Jarett J.K."/>
            <person name="Geller-Mcgrath D.E."/>
            <person name="Sieber C.M."/>
            <person name="Emerson J.B."/>
            <person name="Anantharaman K."/>
            <person name="Thomas B.C."/>
            <person name="Malmstrom R."/>
            <person name="Stieglmeier M."/>
            <person name="Klingl A."/>
            <person name="Woyke T."/>
            <person name="Ryan C.M."/>
            <person name="Banfield J.F."/>
        </authorList>
    </citation>
    <scope>NUCLEOTIDE SEQUENCE [LARGE SCALE GENOMIC DNA]</scope>
    <source>
        <strain evidence="2">CG23_combo_of_CG06-09_8_20_14_all_39_25</strain>
    </source>
</reference>
<feature type="transmembrane region" description="Helical" evidence="1">
    <location>
        <begin position="6"/>
        <end position="24"/>
    </location>
</feature>
<evidence type="ECO:0008006" key="4">
    <source>
        <dbReference type="Google" id="ProtNLM"/>
    </source>
</evidence>
<proteinExistence type="predicted"/>
<sequence>MKTKLTVFILITLIMVGTAVFFYFSSKPKTEEFTLKGECQINKMIFYYTDWCPWCAKVKDEGTISNLKKLGVEITEINVDKRTPEHQIRDIPAFVIGDSVYEGYKTFEQLSEMLNCQLL</sequence>
<evidence type="ECO:0000313" key="2">
    <source>
        <dbReference type="EMBL" id="PIP22221.1"/>
    </source>
</evidence>
<accession>A0A2G9YUQ5</accession>
<dbReference type="EMBL" id="PCRN01000066">
    <property type="protein sequence ID" value="PIP22221.1"/>
    <property type="molecule type" value="Genomic_DNA"/>
</dbReference>
<organism evidence="2 3">
    <name type="scientific">Candidatus Nealsonbacteria bacterium CG23_combo_of_CG06-09_8_20_14_all_39_25</name>
    <dbReference type="NCBI Taxonomy" id="1974723"/>
    <lineage>
        <taxon>Bacteria</taxon>
        <taxon>Candidatus Nealsoniibacteriota</taxon>
    </lineage>
</organism>
<dbReference type="Gene3D" id="3.40.30.10">
    <property type="entry name" value="Glutaredoxin"/>
    <property type="match status" value="1"/>
</dbReference>